<dbReference type="GO" id="GO:0047617">
    <property type="term" value="F:fatty acyl-CoA hydrolase activity"/>
    <property type="evidence" value="ECO:0007669"/>
    <property type="project" value="TreeGrafter"/>
</dbReference>
<dbReference type="InterPro" id="IPR014940">
    <property type="entry name" value="BAAT_C"/>
</dbReference>
<dbReference type="AlphaFoldDB" id="D2PSN7"/>
<reference evidence="6" key="1">
    <citation type="submission" date="2009-09" db="EMBL/GenBank/DDBJ databases">
        <title>The complete genome of Kribbella flavida DSM 17836.</title>
        <authorList>
            <consortium name="US DOE Joint Genome Institute (JGI-PGF)"/>
            <person name="Lucas S."/>
            <person name="Copeland A."/>
            <person name="Lapidus A."/>
            <person name="Glavina del Rio T."/>
            <person name="Dalin E."/>
            <person name="Tice H."/>
            <person name="Bruce D."/>
            <person name="Goodwin L."/>
            <person name="Pitluck S."/>
            <person name="Kyrpides N."/>
            <person name="Mavromatis K."/>
            <person name="Ivanova N."/>
            <person name="Saunders E."/>
            <person name="Brettin T."/>
            <person name="Detter J.C."/>
            <person name="Han C."/>
            <person name="Larimer F."/>
            <person name="Land M."/>
            <person name="Hauser L."/>
            <person name="Markowitz V."/>
            <person name="Cheng J.-F."/>
            <person name="Hugenholtz P."/>
            <person name="Woyke T."/>
            <person name="Wu D."/>
            <person name="Pukall R."/>
            <person name="Klenk H.-P."/>
            <person name="Eisen J.A."/>
        </authorList>
    </citation>
    <scope>NUCLEOTIDE SEQUENCE [LARGE SCALE GENOMIC DNA]</scope>
    <source>
        <strain evidence="6">DSM 17836 / JCM 10339 / NBRC 14399</strain>
    </source>
</reference>
<dbReference type="Gene3D" id="3.40.50.1820">
    <property type="entry name" value="alpha/beta hydrolase"/>
    <property type="match status" value="1"/>
</dbReference>
<feature type="active site" description="Charge relay system" evidence="2">
    <location>
        <position position="378"/>
    </location>
</feature>
<dbReference type="EC" id="3.1.2.2" evidence="5"/>
<protein>
    <submittedName>
        <fullName evidence="5">Palmitoyl-CoA hydrolase</fullName>
        <ecNumber evidence="5">3.1.2.2</ecNumber>
    </submittedName>
</protein>
<evidence type="ECO:0000256" key="1">
    <source>
        <dbReference type="ARBA" id="ARBA00006538"/>
    </source>
</evidence>
<feature type="active site" description="Charge relay system" evidence="2">
    <location>
        <position position="347"/>
    </location>
</feature>
<evidence type="ECO:0000256" key="2">
    <source>
        <dbReference type="PIRSR" id="PIRSR016521-1"/>
    </source>
</evidence>
<dbReference type="PANTHER" id="PTHR10824:SF4">
    <property type="entry name" value="ACYL-COENZYME A THIOESTERASE 1-LIKE"/>
    <property type="match status" value="1"/>
</dbReference>
<evidence type="ECO:0000259" key="3">
    <source>
        <dbReference type="Pfam" id="PF04775"/>
    </source>
</evidence>
<name>D2PSN7_KRIFD</name>
<dbReference type="STRING" id="479435.Kfla_4128"/>
<proteinExistence type="inferred from homology"/>
<organism evidence="5 6">
    <name type="scientific">Kribbella flavida (strain DSM 17836 / JCM 10339 / NBRC 14399)</name>
    <dbReference type="NCBI Taxonomy" id="479435"/>
    <lineage>
        <taxon>Bacteria</taxon>
        <taxon>Bacillati</taxon>
        <taxon>Actinomycetota</taxon>
        <taxon>Actinomycetes</taxon>
        <taxon>Propionibacteriales</taxon>
        <taxon>Kribbellaceae</taxon>
        <taxon>Kribbella</taxon>
    </lineage>
</organism>
<dbReference type="RefSeq" id="WP_012921729.1">
    <property type="nucleotide sequence ID" value="NC_013729.1"/>
</dbReference>
<dbReference type="Gene3D" id="2.60.40.2240">
    <property type="entry name" value="Acyl-CoA thioester hydrolase/BAAT N-terminal domain"/>
    <property type="match status" value="1"/>
</dbReference>
<dbReference type="InterPro" id="IPR006862">
    <property type="entry name" value="Thio_Ohase/aa_AcTrfase"/>
</dbReference>
<feature type="domain" description="Acyl-CoA thioester hydrolase/bile acid-CoA amino acid N-acetyltransferase" evidence="3">
    <location>
        <begin position="16"/>
        <end position="140"/>
    </location>
</feature>
<evidence type="ECO:0000313" key="6">
    <source>
        <dbReference type="Proteomes" id="UP000007967"/>
    </source>
</evidence>
<dbReference type="PANTHER" id="PTHR10824">
    <property type="entry name" value="ACYL-COENZYME A THIOESTERASE-RELATED"/>
    <property type="match status" value="1"/>
</dbReference>
<dbReference type="Pfam" id="PF04775">
    <property type="entry name" value="Bile_Hydr_Trans"/>
    <property type="match status" value="1"/>
</dbReference>
<comment type="similarity">
    <text evidence="1">Belongs to the C/M/P thioester hydrolase family.</text>
</comment>
<accession>D2PSN7</accession>
<dbReference type="SUPFAM" id="SSF53474">
    <property type="entry name" value="alpha/beta-Hydrolases"/>
    <property type="match status" value="1"/>
</dbReference>
<reference evidence="5 6" key="2">
    <citation type="journal article" date="2010" name="Stand. Genomic Sci.">
        <title>Complete genome sequence of Kribbella flavida type strain (IFO 14399).</title>
        <authorList>
            <person name="Pukall R."/>
            <person name="Lapidus A."/>
            <person name="Glavina Del Rio T."/>
            <person name="Copeland A."/>
            <person name="Tice H."/>
            <person name="Cheng J.-F."/>
            <person name="Lucas S."/>
            <person name="Chen F."/>
            <person name="Nolan M."/>
            <person name="LaButti K."/>
            <person name="Pati A."/>
            <person name="Ivanova N."/>
            <person name="Mavrommatis K."/>
            <person name="Mikhailova N."/>
            <person name="Pitluck S."/>
            <person name="Bruce D."/>
            <person name="Goodwin L."/>
            <person name="Land M."/>
            <person name="Hauser L."/>
            <person name="Chang Y.-J."/>
            <person name="Jeffries C.D."/>
            <person name="Chen A."/>
            <person name="Palaniappan K."/>
            <person name="Chain P."/>
            <person name="Rohde M."/>
            <person name="Goeker M."/>
            <person name="Bristow J."/>
            <person name="Eisen J.A."/>
            <person name="Markowitz V."/>
            <person name="Hugenholtz P."/>
            <person name="Kyrpides N.C."/>
            <person name="Klenk H.-P."/>
            <person name="Brettin T."/>
        </authorList>
    </citation>
    <scope>NUCLEOTIDE SEQUENCE [LARGE SCALE GENOMIC DNA]</scope>
    <source>
        <strain evidence="6">DSM 17836 / JCM 10339 / NBRC 14399</strain>
    </source>
</reference>
<evidence type="ECO:0000313" key="5">
    <source>
        <dbReference type="EMBL" id="ADB33175.1"/>
    </source>
</evidence>
<dbReference type="Proteomes" id="UP000007967">
    <property type="component" value="Chromosome"/>
</dbReference>
<dbReference type="PIRSF" id="PIRSF016521">
    <property type="entry name" value="Acyl-CoA_hydro"/>
    <property type="match status" value="1"/>
</dbReference>
<dbReference type="GO" id="GO:0006637">
    <property type="term" value="P:acyl-CoA metabolic process"/>
    <property type="evidence" value="ECO:0007669"/>
    <property type="project" value="InterPro"/>
</dbReference>
<dbReference type="eggNOG" id="COG1073">
    <property type="taxonomic scope" value="Bacteria"/>
</dbReference>
<dbReference type="Pfam" id="PF08840">
    <property type="entry name" value="BAAT_C"/>
    <property type="match status" value="1"/>
</dbReference>
<keyword evidence="5" id="KW-0378">Hydrolase</keyword>
<dbReference type="HOGENOM" id="CLU_029849_3_0_11"/>
<feature type="active site" description="Charge relay system" evidence="2">
    <location>
        <position position="232"/>
    </location>
</feature>
<dbReference type="InterPro" id="IPR042490">
    <property type="entry name" value="Thio_Ohase/BAAT_N"/>
</dbReference>
<feature type="domain" description="BAAT/Acyl-CoA thioester hydrolase C-terminal" evidence="4">
    <location>
        <begin position="203"/>
        <end position="428"/>
    </location>
</feature>
<dbReference type="OrthoDB" id="4819815at2"/>
<keyword evidence="6" id="KW-1185">Reference proteome</keyword>
<dbReference type="KEGG" id="kfl:Kfla_4128"/>
<dbReference type="EMBL" id="CP001736">
    <property type="protein sequence ID" value="ADB33175.1"/>
    <property type="molecule type" value="Genomic_DNA"/>
</dbReference>
<dbReference type="GO" id="GO:0006631">
    <property type="term" value="P:fatty acid metabolic process"/>
    <property type="evidence" value="ECO:0007669"/>
    <property type="project" value="TreeGrafter"/>
</dbReference>
<dbReference type="InterPro" id="IPR029058">
    <property type="entry name" value="AB_hydrolase_fold"/>
</dbReference>
<sequence>MTKPEIVLTPAAPSLDTPLQIRVNGLPPGAETVLTATQPDQTARPWTSSATFVAGPSGELDLSTDAPIAGYAGADPMGLVWSMTRGRKPRGAERDRRLLPPAELTLSVEATVPAAGGRFSASAVVQRHRWPDGVRRATVSGRGLVGTLFWRGDDGPRPGILVLGGSEGGLHELDAALLAARGFTVLALAYFGRRGLPRGLVSIPLEYFRDAITFLTACRSVLPGGVGVLGASRGGEAALLTACADERVRAVVSVVGSAVMTQGIPAFDQLDTILAAGEPSWTLGGQTLPFVPQQVTPRMREQIEAREPVDLALAYDDGLADADQVAAAAIPLQRTRAAVLVATAGDDRMWPCGRLSTVPSIARHVGSWQQLDYPEAGHLVAAPPYGPSTDLVTGGPGVRFATGGSAAANAAARADLWPRIIDFFAEQLPHRPD</sequence>
<evidence type="ECO:0000259" key="4">
    <source>
        <dbReference type="Pfam" id="PF08840"/>
    </source>
</evidence>
<gene>
    <name evidence="5" type="ordered locus">Kfla_4128</name>
</gene>
<dbReference type="InterPro" id="IPR016662">
    <property type="entry name" value="Acyl-CoA_thioEstase_long-chain"/>
</dbReference>